<feature type="domain" description="Alpha-L-rhamnosidase six-hairpin glycosidase" evidence="1">
    <location>
        <begin position="227"/>
        <end position="550"/>
    </location>
</feature>
<dbReference type="InterPro" id="IPR049164">
    <property type="entry name" value="Glyco_hydro_78_N"/>
</dbReference>
<dbReference type="AlphaFoldDB" id="A0A1I4XH12"/>
<evidence type="ECO:0000313" key="4">
    <source>
        <dbReference type="Proteomes" id="UP000242222"/>
    </source>
</evidence>
<dbReference type="STRING" id="1367852.SAMN05216516_104125"/>
<dbReference type="InterPro" id="IPR012341">
    <property type="entry name" value="6hp_glycosidase-like_sf"/>
</dbReference>
<reference evidence="4" key="1">
    <citation type="submission" date="2016-10" db="EMBL/GenBank/DDBJ databases">
        <authorList>
            <person name="Varghese N."/>
            <person name="Submissions S."/>
        </authorList>
    </citation>
    <scope>NUCLEOTIDE SEQUENCE [LARGE SCALE GENOMIC DNA]</scope>
    <source>
        <strain evidence="4">N6PO6</strain>
    </source>
</reference>
<keyword evidence="4" id="KW-1185">Reference proteome</keyword>
<dbReference type="EMBL" id="FOVC01000004">
    <property type="protein sequence ID" value="SFN24846.1"/>
    <property type="molecule type" value="Genomic_DNA"/>
</dbReference>
<dbReference type="Gene3D" id="1.50.10.10">
    <property type="match status" value="1"/>
</dbReference>
<protein>
    <submittedName>
        <fullName evidence="3">Alpha-L-rhamnosidase</fullName>
    </submittedName>
</protein>
<dbReference type="InterPro" id="IPR035396">
    <property type="entry name" value="Bac_rhamnosid6H"/>
</dbReference>
<dbReference type="GO" id="GO:0005975">
    <property type="term" value="P:carbohydrate metabolic process"/>
    <property type="evidence" value="ECO:0007669"/>
    <property type="project" value="InterPro"/>
</dbReference>
<dbReference type="PANTHER" id="PTHR34987:SF4">
    <property type="entry name" value="ALPHA-L-RHAMNOSIDASE C-TERMINAL DOMAIN-CONTAINING PROTEIN"/>
    <property type="match status" value="1"/>
</dbReference>
<proteinExistence type="predicted"/>
<name>A0A1I4XH12_9GAMM</name>
<feature type="domain" description="Glycosyl hydrolase family 78 alpha-rhamnosidase N-terminal" evidence="2">
    <location>
        <begin position="70"/>
        <end position="205"/>
    </location>
</feature>
<dbReference type="Pfam" id="PF17389">
    <property type="entry name" value="Bac_rhamnosid6H"/>
    <property type="match status" value="1"/>
</dbReference>
<dbReference type="SUPFAM" id="SSF48208">
    <property type="entry name" value="Six-hairpin glycosidases"/>
    <property type="match status" value="1"/>
</dbReference>
<organism evidence="3 4">
    <name type="scientific">Izhakiella capsodis</name>
    <dbReference type="NCBI Taxonomy" id="1367852"/>
    <lineage>
        <taxon>Bacteria</taxon>
        <taxon>Pseudomonadati</taxon>
        <taxon>Pseudomonadota</taxon>
        <taxon>Gammaproteobacteria</taxon>
        <taxon>Enterobacterales</taxon>
        <taxon>Erwiniaceae</taxon>
        <taxon>Izhakiella</taxon>
    </lineage>
</organism>
<dbReference type="RefSeq" id="WP_230479553.1">
    <property type="nucleotide sequence ID" value="NZ_FOVC01000004.1"/>
</dbReference>
<evidence type="ECO:0000259" key="1">
    <source>
        <dbReference type="Pfam" id="PF17389"/>
    </source>
</evidence>
<sequence length="557" mass="62960">MNRRQLLVGFAALSTSAKLIPAIAAPRLPSQISPLSRPDGMDEQSWQWLKKAQALTPALHHHLQPMTGSVTMKANADGRYGYKVQKDLTPQQVAQTVLQSGDSIILDFGNHYTGYLSFDLGWQGKSADAPARLHLTFGEIPDDVAEPLYPYNGWISPSWLPDEVVNVDFLPTQFRVPRRHAFRFVKIEVIATSNNFGILLKQASVDGVSSAGPDSLKPQQYPSAEWERLDAVSMRTLSECMQTTFEDGPRRDQRLWLGDLYLQAMTNHVSFRHHDLVKRCLYLFAALRDPRGYVSACVYEKPVPRIGEAFLLDYALLFGVTLHDYVFTNRDYALLVELFPVAEQQLQLALRQVDSAGLFHLPADIKYFIDWKKELDKTAAMHGVVMFSLSRMSRMARALNQPEKSERWETLRATMADAARQHFWDENQEYFVSGADKQISWASQAWLGLAGIVPAAKAKNALMRVMKEPGAIGPTTPYLYHYMVDALVHNDGVTEAKQLILDYWGEMLNLGADTFWECFNPREPGISPYGGKQINSYCHAWSCTPGYFIRTNFKPTL</sequence>
<gene>
    <name evidence="3" type="ORF">SAMN05216516_104125</name>
</gene>
<dbReference type="InterPro" id="IPR008928">
    <property type="entry name" value="6-hairpin_glycosidase_sf"/>
</dbReference>
<dbReference type="Pfam" id="PF21104">
    <property type="entry name" value="Glyco_hydro_78_N"/>
    <property type="match status" value="1"/>
</dbReference>
<dbReference type="PANTHER" id="PTHR34987">
    <property type="entry name" value="C, PUTATIVE (AFU_ORTHOLOGUE AFUA_3G02880)-RELATED"/>
    <property type="match status" value="1"/>
</dbReference>
<evidence type="ECO:0000313" key="3">
    <source>
        <dbReference type="EMBL" id="SFN24846.1"/>
    </source>
</evidence>
<dbReference type="Proteomes" id="UP000242222">
    <property type="component" value="Unassembled WGS sequence"/>
</dbReference>
<accession>A0A1I4XH12</accession>
<evidence type="ECO:0000259" key="2">
    <source>
        <dbReference type="Pfam" id="PF21104"/>
    </source>
</evidence>